<dbReference type="EMBL" id="KN835187">
    <property type="protein sequence ID" value="KIK44609.1"/>
    <property type="molecule type" value="Genomic_DNA"/>
</dbReference>
<dbReference type="AlphaFoldDB" id="A0A0D0B3U8"/>
<reference evidence="1 2" key="1">
    <citation type="submission" date="2014-04" db="EMBL/GenBank/DDBJ databases">
        <authorList>
            <consortium name="DOE Joint Genome Institute"/>
            <person name="Kuo A."/>
            <person name="Ruytinx J."/>
            <person name="Rineau F."/>
            <person name="Colpaert J."/>
            <person name="Kohler A."/>
            <person name="Nagy L.G."/>
            <person name="Floudas D."/>
            <person name="Copeland A."/>
            <person name="Barry K.W."/>
            <person name="Cichocki N."/>
            <person name="Veneault-Fourrey C."/>
            <person name="LaButti K."/>
            <person name="Lindquist E.A."/>
            <person name="Lipzen A."/>
            <person name="Lundell T."/>
            <person name="Morin E."/>
            <person name="Murat C."/>
            <person name="Sun H."/>
            <person name="Tunlid A."/>
            <person name="Henrissat B."/>
            <person name="Grigoriev I.V."/>
            <person name="Hibbett D.S."/>
            <person name="Martin F."/>
            <person name="Nordberg H.P."/>
            <person name="Cantor M.N."/>
            <person name="Hua S.X."/>
        </authorList>
    </citation>
    <scope>NUCLEOTIDE SEQUENCE [LARGE SCALE GENOMIC DNA]</scope>
    <source>
        <strain evidence="1 2">UH-Slu-Lm8-n1</strain>
    </source>
</reference>
<protein>
    <submittedName>
        <fullName evidence="1">Uncharacterized protein</fullName>
    </submittedName>
</protein>
<accession>A0A0D0B3U8</accession>
<dbReference type="Proteomes" id="UP000054485">
    <property type="component" value="Unassembled WGS sequence"/>
</dbReference>
<sequence>MSFLPDSDELWWLSSLCASGREAGHDYILSASEESSSQSPWHFLLVARESTALVNSCCRAHVTSRTVTFLDADALKMSACIDADARIGVDATVPALTRMHVLTQTPIHTHVDSFLRLLLRAVSSSRLSSMRRFAAPTIWGFEIHFAASDPLLLIWGSQLASLLHRPSSGPGCPLRASSRNRTNYLLTIRTSFLFIQRAQGSHTKIL</sequence>
<evidence type="ECO:0000313" key="2">
    <source>
        <dbReference type="Proteomes" id="UP000054485"/>
    </source>
</evidence>
<proteinExistence type="predicted"/>
<dbReference type="HOGENOM" id="CLU_1332712_0_0_1"/>
<dbReference type="InParanoid" id="A0A0D0B3U8"/>
<evidence type="ECO:0000313" key="1">
    <source>
        <dbReference type="EMBL" id="KIK44609.1"/>
    </source>
</evidence>
<name>A0A0D0B3U8_9AGAM</name>
<organism evidence="1 2">
    <name type="scientific">Suillus luteus UH-Slu-Lm8-n1</name>
    <dbReference type="NCBI Taxonomy" id="930992"/>
    <lineage>
        <taxon>Eukaryota</taxon>
        <taxon>Fungi</taxon>
        <taxon>Dikarya</taxon>
        <taxon>Basidiomycota</taxon>
        <taxon>Agaricomycotina</taxon>
        <taxon>Agaricomycetes</taxon>
        <taxon>Agaricomycetidae</taxon>
        <taxon>Boletales</taxon>
        <taxon>Suillineae</taxon>
        <taxon>Suillaceae</taxon>
        <taxon>Suillus</taxon>
    </lineage>
</organism>
<keyword evidence="2" id="KW-1185">Reference proteome</keyword>
<gene>
    <name evidence="1" type="ORF">CY34DRAFT_610558</name>
</gene>
<reference evidence="2" key="2">
    <citation type="submission" date="2015-01" db="EMBL/GenBank/DDBJ databases">
        <title>Evolutionary Origins and Diversification of the Mycorrhizal Mutualists.</title>
        <authorList>
            <consortium name="DOE Joint Genome Institute"/>
            <consortium name="Mycorrhizal Genomics Consortium"/>
            <person name="Kohler A."/>
            <person name="Kuo A."/>
            <person name="Nagy L.G."/>
            <person name="Floudas D."/>
            <person name="Copeland A."/>
            <person name="Barry K.W."/>
            <person name="Cichocki N."/>
            <person name="Veneault-Fourrey C."/>
            <person name="LaButti K."/>
            <person name="Lindquist E.A."/>
            <person name="Lipzen A."/>
            <person name="Lundell T."/>
            <person name="Morin E."/>
            <person name="Murat C."/>
            <person name="Riley R."/>
            <person name="Ohm R."/>
            <person name="Sun H."/>
            <person name="Tunlid A."/>
            <person name="Henrissat B."/>
            <person name="Grigoriev I.V."/>
            <person name="Hibbett D.S."/>
            <person name="Martin F."/>
        </authorList>
    </citation>
    <scope>NUCLEOTIDE SEQUENCE [LARGE SCALE GENOMIC DNA]</scope>
    <source>
        <strain evidence="2">UH-Slu-Lm8-n1</strain>
    </source>
</reference>